<dbReference type="EMBL" id="CM023474">
    <property type="protein sequence ID" value="KAH7950384.1"/>
    <property type="molecule type" value="Genomic_DNA"/>
</dbReference>
<comment type="caution">
    <text evidence="1">The sequence shown here is derived from an EMBL/GenBank/DDBJ whole genome shotgun (WGS) entry which is preliminary data.</text>
</comment>
<name>A0ACB8CTP4_DERSI</name>
<evidence type="ECO:0000313" key="2">
    <source>
        <dbReference type="Proteomes" id="UP000821865"/>
    </source>
</evidence>
<organism evidence="1 2">
    <name type="scientific">Dermacentor silvarum</name>
    <name type="common">Tick</name>
    <dbReference type="NCBI Taxonomy" id="543639"/>
    <lineage>
        <taxon>Eukaryota</taxon>
        <taxon>Metazoa</taxon>
        <taxon>Ecdysozoa</taxon>
        <taxon>Arthropoda</taxon>
        <taxon>Chelicerata</taxon>
        <taxon>Arachnida</taxon>
        <taxon>Acari</taxon>
        <taxon>Parasitiformes</taxon>
        <taxon>Ixodida</taxon>
        <taxon>Ixodoidea</taxon>
        <taxon>Ixodidae</taxon>
        <taxon>Rhipicephalinae</taxon>
        <taxon>Dermacentor</taxon>
    </lineage>
</organism>
<proteinExistence type="predicted"/>
<keyword evidence="2" id="KW-1185">Reference proteome</keyword>
<sequence length="73" mass="8490">MIRVLGMLVQHNTQNTEAIGRLKSTAQQIIGLIQRIATERRGMREAEVYRLTQAFLINRIVYAFPYYHRLASV</sequence>
<dbReference type="Proteomes" id="UP000821865">
    <property type="component" value="Chromosome 5"/>
</dbReference>
<reference evidence="1" key="1">
    <citation type="submission" date="2020-05" db="EMBL/GenBank/DDBJ databases">
        <title>Large-scale comparative analyses of tick genomes elucidate their genetic diversity and vector capacities.</title>
        <authorList>
            <person name="Jia N."/>
            <person name="Wang J."/>
            <person name="Shi W."/>
            <person name="Du L."/>
            <person name="Sun Y."/>
            <person name="Zhan W."/>
            <person name="Jiang J."/>
            <person name="Wang Q."/>
            <person name="Zhang B."/>
            <person name="Ji P."/>
            <person name="Sakyi L.B."/>
            <person name="Cui X."/>
            <person name="Yuan T."/>
            <person name="Jiang B."/>
            <person name="Yang W."/>
            <person name="Lam T.T.-Y."/>
            <person name="Chang Q."/>
            <person name="Ding S."/>
            <person name="Wang X."/>
            <person name="Zhu J."/>
            <person name="Ruan X."/>
            <person name="Zhao L."/>
            <person name="Wei J."/>
            <person name="Que T."/>
            <person name="Du C."/>
            <person name="Cheng J."/>
            <person name="Dai P."/>
            <person name="Han X."/>
            <person name="Huang E."/>
            <person name="Gao Y."/>
            <person name="Liu J."/>
            <person name="Shao H."/>
            <person name="Ye R."/>
            <person name="Li L."/>
            <person name="Wei W."/>
            <person name="Wang X."/>
            <person name="Wang C."/>
            <person name="Yang T."/>
            <person name="Huo Q."/>
            <person name="Li W."/>
            <person name="Guo W."/>
            <person name="Chen H."/>
            <person name="Zhou L."/>
            <person name="Ni X."/>
            <person name="Tian J."/>
            <person name="Zhou Y."/>
            <person name="Sheng Y."/>
            <person name="Liu T."/>
            <person name="Pan Y."/>
            <person name="Xia L."/>
            <person name="Li J."/>
            <person name="Zhao F."/>
            <person name="Cao W."/>
        </authorList>
    </citation>
    <scope>NUCLEOTIDE SEQUENCE</scope>
    <source>
        <strain evidence="1">Dsil-2018</strain>
    </source>
</reference>
<gene>
    <name evidence="1" type="ORF">HPB49_023352</name>
</gene>
<protein>
    <submittedName>
        <fullName evidence="1">Uncharacterized protein</fullName>
    </submittedName>
</protein>
<accession>A0ACB8CTP4</accession>
<evidence type="ECO:0000313" key="1">
    <source>
        <dbReference type="EMBL" id="KAH7950384.1"/>
    </source>
</evidence>